<evidence type="ECO:0000313" key="5">
    <source>
        <dbReference type="EMBL" id="JAT28535.1"/>
    </source>
</evidence>
<feature type="compositionally biased region" description="Basic and acidic residues" evidence="3">
    <location>
        <begin position="281"/>
        <end position="292"/>
    </location>
</feature>
<accession>A0A1B6LY22</accession>
<dbReference type="PROSITE" id="PS50102">
    <property type="entry name" value="RRM"/>
    <property type="match status" value="1"/>
</dbReference>
<dbReference type="AlphaFoldDB" id="A0A1B6LY22"/>
<protein>
    <recommendedName>
        <fullName evidence="4">RRM domain-containing protein</fullName>
    </recommendedName>
</protein>
<dbReference type="SUPFAM" id="SSF54928">
    <property type="entry name" value="RNA-binding domain, RBD"/>
    <property type="match status" value="1"/>
</dbReference>
<dbReference type="InterPro" id="IPR000504">
    <property type="entry name" value="RRM_dom"/>
</dbReference>
<proteinExistence type="predicted"/>
<feature type="non-terminal residue" evidence="5">
    <location>
        <position position="1"/>
    </location>
</feature>
<dbReference type="SMART" id="SM00360">
    <property type="entry name" value="RRM"/>
    <property type="match status" value="1"/>
</dbReference>
<dbReference type="InterPro" id="IPR035979">
    <property type="entry name" value="RBD_domain_sf"/>
</dbReference>
<evidence type="ECO:0000259" key="4">
    <source>
        <dbReference type="PROSITE" id="PS50102"/>
    </source>
</evidence>
<dbReference type="InterPro" id="IPR012677">
    <property type="entry name" value="Nucleotide-bd_a/b_plait_sf"/>
</dbReference>
<dbReference type="Gene3D" id="3.30.70.330">
    <property type="match status" value="1"/>
</dbReference>
<feature type="domain" description="RRM" evidence="4">
    <location>
        <begin position="34"/>
        <end position="117"/>
    </location>
</feature>
<sequence>GNKQAGVGRYGDREFRSFSGGQQKPKKMPTEPPFTAYIGNLPKKIVQGDITKILENPELGGRISVKGVRLVKDRETDVFKGFCYVEFEDVESLKNALELNDTINIDGHLVRIDIADDKRDRGGFDRGRGRGGFGRGGNRGGGDRVPERSFEDFGGGSFGSGDRGHRGGNRMGGVGSSGFVDRGGNRGSYGGFDERGGEDNKDWGRGGGRGTVTGNYSGRGRPDGNRERRSYNDEFRDHPPPPPPADTSNRPRLQLKPRTVKDPLNQLAETTQASAIFGGARPREEKIPVDKE</sequence>
<evidence type="ECO:0000256" key="3">
    <source>
        <dbReference type="SAM" id="MobiDB-lite"/>
    </source>
</evidence>
<feature type="region of interest" description="Disordered" evidence="3">
    <location>
        <begin position="1"/>
        <end position="33"/>
    </location>
</feature>
<reference evidence="5" key="1">
    <citation type="submission" date="2015-11" db="EMBL/GenBank/DDBJ databases">
        <title>De novo transcriptome assembly of four potential Pierce s Disease insect vectors from Arizona vineyards.</title>
        <authorList>
            <person name="Tassone E.E."/>
        </authorList>
    </citation>
    <scope>NUCLEOTIDE SEQUENCE</scope>
</reference>
<dbReference type="PANTHER" id="PTHR23236:SF11">
    <property type="entry name" value="EUKARYOTIC TRANSLATION INITIATION FACTOR 4H"/>
    <property type="match status" value="1"/>
</dbReference>
<dbReference type="Pfam" id="PF00076">
    <property type="entry name" value="RRM_1"/>
    <property type="match status" value="1"/>
</dbReference>
<gene>
    <name evidence="5" type="ORF">g.24547</name>
</gene>
<dbReference type="PANTHER" id="PTHR23236">
    <property type="entry name" value="EUKARYOTIC TRANSLATION INITIATION FACTOR 4B/4H"/>
    <property type="match status" value="1"/>
</dbReference>
<feature type="compositionally biased region" description="Basic and acidic residues" evidence="3">
    <location>
        <begin position="220"/>
        <end position="239"/>
    </location>
</feature>
<dbReference type="EMBL" id="GEBQ01011442">
    <property type="protein sequence ID" value="JAT28535.1"/>
    <property type="molecule type" value="Transcribed_RNA"/>
</dbReference>
<keyword evidence="1 2" id="KW-0694">RNA-binding</keyword>
<feature type="compositionally biased region" description="Basic and acidic residues" evidence="3">
    <location>
        <begin position="192"/>
        <end position="204"/>
    </location>
</feature>
<dbReference type="GO" id="GO:0003723">
    <property type="term" value="F:RNA binding"/>
    <property type="evidence" value="ECO:0007669"/>
    <property type="project" value="UniProtKB-UniRule"/>
</dbReference>
<name>A0A1B6LY22_9HEMI</name>
<organism evidence="5">
    <name type="scientific">Graphocephala atropunctata</name>
    <dbReference type="NCBI Taxonomy" id="36148"/>
    <lineage>
        <taxon>Eukaryota</taxon>
        <taxon>Metazoa</taxon>
        <taxon>Ecdysozoa</taxon>
        <taxon>Arthropoda</taxon>
        <taxon>Hexapoda</taxon>
        <taxon>Insecta</taxon>
        <taxon>Pterygota</taxon>
        <taxon>Neoptera</taxon>
        <taxon>Paraneoptera</taxon>
        <taxon>Hemiptera</taxon>
        <taxon>Auchenorrhyncha</taxon>
        <taxon>Membracoidea</taxon>
        <taxon>Cicadellidae</taxon>
        <taxon>Cicadellinae</taxon>
        <taxon>Cicadellini</taxon>
        <taxon>Graphocephala</taxon>
    </lineage>
</organism>
<evidence type="ECO:0000256" key="1">
    <source>
        <dbReference type="ARBA" id="ARBA00022884"/>
    </source>
</evidence>
<feature type="compositionally biased region" description="Gly residues" evidence="3">
    <location>
        <begin position="130"/>
        <end position="140"/>
    </location>
</feature>
<evidence type="ECO:0000256" key="2">
    <source>
        <dbReference type="PROSITE-ProRule" id="PRU00176"/>
    </source>
</evidence>
<feature type="compositionally biased region" description="Basic and acidic residues" evidence="3">
    <location>
        <begin position="141"/>
        <end position="151"/>
    </location>
</feature>
<feature type="region of interest" description="Disordered" evidence="3">
    <location>
        <begin position="120"/>
        <end position="292"/>
    </location>
</feature>